<keyword evidence="2 4" id="KW-1133">Transmembrane helix</keyword>
<dbReference type="PROSITE" id="PS50850">
    <property type="entry name" value="MFS"/>
    <property type="match status" value="1"/>
</dbReference>
<dbReference type="CDD" id="cd17355">
    <property type="entry name" value="MFS_YcxA_like"/>
    <property type="match status" value="1"/>
</dbReference>
<feature type="transmembrane region" description="Helical" evidence="4">
    <location>
        <begin position="333"/>
        <end position="349"/>
    </location>
</feature>
<feature type="transmembrane region" description="Helical" evidence="4">
    <location>
        <begin position="57"/>
        <end position="79"/>
    </location>
</feature>
<feature type="transmembrane region" description="Helical" evidence="4">
    <location>
        <begin position="145"/>
        <end position="168"/>
    </location>
</feature>
<evidence type="ECO:0000256" key="3">
    <source>
        <dbReference type="ARBA" id="ARBA00023136"/>
    </source>
</evidence>
<feature type="domain" description="Major facilitator superfamily (MFS) profile" evidence="5">
    <location>
        <begin position="18"/>
        <end position="425"/>
    </location>
</feature>
<dbReference type="PANTHER" id="PTHR11360:SF290">
    <property type="entry name" value="MONOCARBOXYLATE MFS PERMEASE"/>
    <property type="match status" value="1"/>
</dbReference>
<dbReference type="AlphaFoldDB" id="A0A1K0IWE1"/>
<evidence type="ECO:0000256" key="2">
    <source>
        <dbReference type="ARBA" id="ARBA00022989"/>
    </source>
</evidence>
<evidence type="ECO:0000256" key="4">
    <source>
        <dbReference type="SAM" id="Phobius"/>
    </source>
</evidence>
<dbReference type="Gene3D" id="1.20.1250.20">
    <property type="entry name" value="MFS general substrate transporter like domains"/>
    <property type="match status" value="2"/>
</dbReference>
<feature type="transmembrane region" description="Helical" evidence="4">
    <location>
        <begin position="245"/>
        <end position="263"/>
    </location>
</feature>
<feature type="transmembrane region" description="Helical" evidence="4">
    <location>
        <begin position="17"/>
        <end position="37"/>
    </location>
</feature>
<dbReference type="InterPro" id="IPR050327">
    <property type="entry name" value="Proton-linked_MCT"/>
</dbReference>
<keyword evidence="3 4" id="KW-0472">Membrane</keyword>
<dbReference type="InterPro" id="IPR020846">
    <property type="entry name" value="MFS_dom"/>
</dbReference>
<dbReference type="InterPro" id="IPR011701">
    <property type="entry name" value="MFS"/>
</dbReference>
<name>A0A1K0IWE1_CUPNE</name>
<dbReference type="RefSeq" id="WP_340527042.1">
    <property type="nucleotide sequence ID" value="NZ_FMSH01000318.1"/>
</dbReference>
<feature type="transmembrane region" description="Helical" evidence="4">
    <location>
        <begin position="86"/>
        <end position="106"/>
    </location>
</feature>
<evidence type="ECO:0000259" key="5">
    <source>
        <dbReference type="PROSITE" id="PS50850"/>
    </source>
</evidence>
<feature type="transmembrane region" description="Helical" evidence="4">
    <location>
        <begin position="283"/>
        <end position="302"/>
    </location>
</feature>
<organism evidence="6">
    <name type="scientific">Cupriavidus necator</name>
    <name type="common">Alcaligenes eutrophus</name>
    <name type="synonym">Ralstonia eutropha</name>
    <dbReference type="NCBI Taxonomy" id="106590"/>
    <lineage>
        <taxon>Bacteria</taxon>
        <taxon>Pseudomonadati</taxon>
        <taxon>Pseudomonadota</taxon>
        <taxon>Betaproteobacteria</taxon>
        <taxon>Burkholderiales</taxon>
        <taxon>Burkholderiaceae</taxon>
        <taxon>Cupriavidus</taxon>
    </lineage>
</organism>
<protein>
    <submittedName>
        <fullName evidence="6">Transporter of the major facilitator superfamily</fullName>
    </submittedName>
</protein>
<dbReference type="Pfam" id="PF07690">
    <property type="entry name" value="MFS_1"/>
    <property type="match status" value="1"/>
</dbReference>
<accession>A0A1K0IWE1</accession>
<dbReference type="InterPro" id="IPR036259">
    <property type="entry name" value="MFS_trans_sf"/>
</dbReference>
<dbReference type="GO" id="GO:0022857">
    <property type="term" value="F:transmembrane transporter activity"/>
    <property type="evidence" value="ECO:0007669"/>
    <property type="project" value="InterPro"/>
</dbReference>
<keyword evidence="1 4" id="KW-0812">Transmembrane</keyword>
<gene>
    <name evidence="6" type="ORF">CNECB9_3850004</name>
</gene>
<evidence type="ECO:0000256" key="1">
    <source>
        <dbReference type="ARBA" id="ARBA00022692"/>
    </source>
</evidence>
<dbReference type="SUPFAM" id="SSF103473">
    <property type="entry name" value="MFS general substrate transporter"/>
    <property type="match status" value="1"/>
</dbReference>
<evidence type="ECO:0000313" key="6">
    <source>
        <dbReference type="EMBL" id="SCU78900.1"/>
    </source>
</evidence>
<dbReference type="PANTHER" id="PTHR11360">
    <property type="entry name" value="MONOCARBOXYLATE TRANSPORTER"/>
    <property type="match status" value="1"/>
</dbReference>
<reference evidence="6" key="1">
    <citation type="submission" date="2016-09" db="EMBL/GenBank/DDBJ databases">
        <authorList>
            <person name="Capua I."/>
            <person name="De Benedictis P."/>
            <person name="Joannis T."/>
            <person name="Lombin L.H."/>
            <person name="Cattoli G."/>
        </authorList>
    </citation>
    <scope>NUCLEOTIDE SEQUENCE</scope>
    <source>
        <strain evidence="6">B9</strain>
    </source>
</reference>
<feature type="transmembrane region" description="Helical" evidence="4">
    <location>
        <begin position="112"/>
        <end position="133"/>
    </location>
</feature>
<feature type="transmembrane region" description="Helical" evidence="4">
    <location>
        <begin position="174"/>
        <end position="195"/>
    </location>
</feature>
<proteinExistence type="predicted"/>
<dbReference type="EMBL" id="FMSH01000318">
    <property type="protein sequence ID" value="SCU78900.1"/>
    <property type="molecule type" value="Genomic_DNA"/>
</dbReference>
<feature type="transmembrane region" description="Helical" evidence="4">
    <location>
        <begin position="402"/>
        <end position="420"/>
    </location>
</feature>
<sequence length="434" mass="46130">MFAQALSSRLDRRGIHYAWLVAALTFLVMLTTSAALGLPGAFLKPLTTEMGWNTDQISSILAFRFALFGLMAPFSALLMDRFGVRNVVCAALALIAGGMALATVSTELWQLFVAWGVMLGVGSGLTALVLAAVVANRWFSARRGLVIGILTASAATGQLAFLPVAAWLIEHMGWRVAVLPVLAACAALALLVFALMRNRPADVGLAAFGEVPAHPATPPAAQTVTPFTLRGPFLVLRDAARTQTFWLLAGTFFICGLSTNGLIQTHFIALCGDFGMGPVPTASALAMMGAFDFVGTILSGWLSDRYDSRKLLFWYYALRGLSLFWLPHSTFTLYGLSIFAMFYGLDWIATVPPTIKLAATAFGRERAPMVFGWIFAAHQIGAAVAAFGAGLSRTLLLTYTPALYAAGAACMVAALLALMVSRTRAAAATEAARA</sequence>
<feature type="transmembrane region" description="Helical" evidence="4">
    <location>
        <begin position="370"/>
        <end position="390"/>
    </location>
</feature>